<evidence type="ECO:0000256" key="4">
    <source>
        <dbReference type="ARBA" id="ARBA00022603"/>
    </source>
</evidence>
<dbReference type="eggNOG" id="COG1092">
    <property type="taxonomic scope" value="Bacteria"/>
</dbReference>
<dbReference type="InterPro" id="IPR002478">
    <property type="entry name" value="PUA"/>
</dbReference>
<evidence type="ECO:0000256" key="2">
    <source>
        <dbReference type="ARBA" id="ARBA00022490"/>
    </source>
</evidence>
<dbReference type="RefSeq" id="WP_010073863.1">
    <property type="nucleotide sequence ID" value="NC_014393.1"/>
</dbReference>
<dbReference type="Gene3D" id="3.30.750.80">
    <property type="entry name" value="RNA methyltransferase domain (HRMD) like"/>
    <property type="match status" value="1"/>
</dbReference>
<dbReference type="GO" id="GO:0005737">
    <property type="term" value="C:cytoplasm"/>
    <property type="evidence" value="ECO:0007669"/>
    <property type="project" value="UniProtKB-SubCell"/>
</dbReference>
<comment type="subcellular location">
    <subcellularLocation>
        <location evidence="1">Cytoplasm</location>
    </subcellularLocation>
</comment>
<evidence type="ECO:0000256" key="8">
    <source>
        <dbReference type="ARBA" id="ARBA00038091"/>
    </source>
</evidence>
<accession>D9SKV1</accession>
<keyword evidence="5" id="KW-0808">Transferase</keyword>
<dbReference type="Proteomes" id="UP000002730">
    <property type="component" value="Chromosome"/>
</dbReference>
<dbReference type="InterPro" id="IPR036974">
    <property type="entry name" value="PUA_sf"/>
</dbReference>
<dbReference type="GO" id="GO:0032259">
    <property type="term" value="P:methylation"/>
    <property type="evidence" value="ECO:0007669"/>
    <property type="project" value="UniProtKB-KW"/>
</dbReference>
<dbReference type="PANTHER" id="PTHR42873">
    <property type="entry name" value="RIBOSOMAL RNA LARGE SUBUNIT METHYLTRANSFERASE"/>
    <property type="match status" value="1"/>
</dbReference>
<dbReference type="GO" id="GO:0008168">
    <property type="term" value="F:methyltransferase activity"/>
    <property type="evidence" value="ECO:0007669"/>
    <property type="project" value="UniProtKB-KW"/>
</dbReference>
<evidence type="ECO:0000259" key="9">
    <source>
        <dbReference type="SMART" id="SM00359"/>
    </source>
</evidence>
<evidence type="ECO:0000313" key="11">
    <source>
        <dbReference type="Proteomes" id="UP000002730"/>
    </source>
</evidence>
<reference evidence="10 11" key="1">
    <citation type="submission" date="2010-08" db="EMBL/GenBank/DDBJ databases">
        <title>Complete sequence of Clostridium cellulovorans 743B.</title>
        <authorList>
            <consortium name="US DOE Joint Genome Institute"/>
            <person name="Lucas S."/>
            <person name="Copeland A."/>
            <person name="Lapidus A."/>
            <person name="Cheng J.-F."/>
            <person name="Bruce D."/>
            <person name="Goodwin L."/>
            <person name="Pitluck S."/>
            <person name="Chertkov O."/>
            <person name="Detter J.C."/>
            <person name="Han C."/>
            <person name="Tapia R."/>
            <person name="Land M."/>
            <person name="Hauser L."/>
            <person name="Chang Y.-J."/>
            <person name="Jeffries C."/>
            <person name="Kyrpides N."/>
            <person name="Ivanova N."/>
            <person name="Mikhailova N."/>
            <person name="Hemme C.L."/>
            <person name="Woyke T."/>
        </authorList>
    </citation>
    <scope>NUCLEOTIDE SEQUENCE [LARGE SCALE GENOMIC DNA]</scope>
    <source>
        <strain evidence="11">ATCC 35296 / DSM 3052 / OCM 3 / 743B</strain>
    </source>
</reference>
<dbReference type="KEGG" id="ccb:Clocel_3855"/>
<dbReference type="AlphaFoldDB" id="D9SKV1"/>
<dbReference type="STRING" id="573061.Clocel_3855"/>
<dbReference type="Gene3D" id="2.30.130.10">
    <property type="entry name" value="PUA domain"/>
    <property type="match status" value="1"/>
</dbReference>
<evidence type="ECO:0000256" key="3">
    <source>
        <dbReference type="ARBA" id="ARBA00022552"/>
    </source>
</evidence>
<feature type="domain" description="PUA" evidence="9">
    <location>
        <begin position="3"/>
        <end position="88"/>
    </location>
</feature>
<name>D9SKV1_CLOC7</name>
<dbReference type="PROSITE" id="PS50890">
    <property type="entry name" value="PUA"/>
    <property type="match status" value="1"/>
</dbReference>
<protein>
    <submittedName>
        <fullName evidence="10">PUA domain containing protein</fullName>
    </submittedName>
</protein>
<dbReference type="InterPro" id="IPR041532">
    <property type="entry name" value="RlmI-like_PUA"/>
</dbReference>
<dbReference type="CDD" id="cd21153">
    <property type="entry name" value="PUA_RlmI"/>
    <property type="match status" value="1"/>
</dbReference>
<dbReference type="Pfam" id="PF17785">
    <property type="entry name" value="PUA_3"/>
    <property type="match status" value="1"/>
</dbReference>
<evidence type="ECO:0000256" key="5">
    <source>
        <dbReference type="ARBA" id="ARBA00022679"/>
    </source>
</evidence>
<dbReference type="CDD" id="cd11572">
    <property type="entry name" value="RlmI_M_like"/>
    <property type="match status" value="1"/>
</dbReference>
<dbReference type="HOGENOM" id="CLU_014042_0_0_9"/>
<dbReference type="Pfam" id="PF10672">
    <property type="entry name" value="Methyltrans_SAM"/>
    <property type="match status" value="1"/>
</dbReference>
<keyword evidence="6" id="KW-0949">S-adenosyl-L-methionine</keyword>
<evidence type="ECO:0000256" key="6">
    <source>
        <dbReference type="ARBA" id="ARBA00022691"/>
    </source>
</evidence>
<comment type="similarity">
    <text evidence="8">Belongs to the methyltransferase superfamily. RlmI family.</text>
</comment>
<evidence type="ECO:0000256" key="1">
    <source>
        <dbReference type="ARBA" id="ARBA00004496"/>
    </source>
</evidence>
<evidence type="ECO:0000313" key="10">
    <source>
        <dbReference type="EMBL" id="ADL53523.1"/>
    </source>
</evidence>
<organism evidence="10 11">
    <name type="scientific">Clostridium cellulovorans (strain ATCC 35296 / DSM 3052 / OCM 3 / 743B)</name>
    <dbReference type="NCBI Taxonomy" id="573061"/>
    <lineage>
        <taxon>Bacteria</taxon>
        <taxon>Bacillati</taxon>
        <taxon>Bacillota</taxon>
        <taxon>Clostridia</taxon>
        <taxon>Eubacteriales</taxon>
        <taxon>Clostridiaceae</taxon>
        <taxon>Clostridium</taxon>
    </lineage>
</organism>
<keyword evidence="2" id="KW-0963">Cytoplasm</keyword>
<dbReference type="SUPFAM" id="SSF88697">
    <property type="entry name" value="PUA domain-like"/>
    <property type="match status" value="1"/>
</dbReference>
<dbReference type="InterPro" id="IPR019614">
    <property type="entry name" value="SAM-dep_methyl-trfase"/>
</dbReference>
<dbReference type="CDD" id="cd02440">
    <property type="entry name" value="AdoMet_MTases"/>
    <property type="match status" value="1"/>
</dbReference>
<dbReference type="GO" id="GO:0003723">
    <property type="term" value="F:RNA binding"/>
    <property type="evidence" value="ECO:0007669"/>
    <property type="project" value="UniProtKB-KW"/>
</dbReference>
<proteinExistence type="inferred from homology"/>
<dbReference type="OrthoDB" id="9805492at2"/>
<dbReference type="SUPFAM" id="SSF53335">
    <property type="entry name" value="S-adenosyl-L-methionine-dependent methyltransferases"/>
    <property type="match status" value="1"/>
</dbReference>
<dbReference type="InterPro" id="IPR029063">
    <property type="entry name" value="SAM-dependent_MTases_sf"/>
</dbReference>
<dbReference type="EMBL" id="CP002160">
    <property type="protein sequence ID" value="ADL53523.1"/>
    <property type="molecule type" value="Genomic_DNA"/>
</dbReference>
<dbReference type="InterPro" id="IPR015947">
    <property type="entry name" value="PUA-like_sf"/>
</dbReference>
<dbReference type="Gene3D" id="3.40.50.150">
    <property type="entry name" value="Vaccinia Virus protein VP39"/>
    <property type="match status" value="1"/>
</dbReference>
<dbReference type="GO" id="GO:0006364">
    <property type="term" value="P:rRNA processing"/>
    <property type="evidence" value="ECO:0007669"/>
    <property type="project" value="UniProtKB-KW"/>
</dbReference>
<keyword evidence="7" id="KW-0694">RNA-binding</keyword>
<gene>
    <name evidence="10" type="ordered locus">Clocel_3855</name>
</gene>
<keyword evidence="4" id="KW-0489">Methyltransferase</keyword>
<keyword evidence="11" id="KW-1185">Reference proteome</keyword>
<dbReference type="SMART" id="SM00359">
    <property type="entry name" value="PUA"/>
    <property type="match status" value="1"/>
</dbReference>
<dbReference type="PANTHER" id="PTHR42873:SF1">
    <property type="entry name" value="S-ADENOSYLMETHIONINE-DEPENDENT METHYLTRANSFERASE DOMAIN-CONTAINING PROTEIN"/>
    <property type="match status" value="1"/>
</dbReference>
<sequence length="395" mass="45318">MTCKFYLHKNKGKKAINGHPWIFSSDIAGYDGEYTNGDIVEIYTSEEAFIGKGYINDVSQIALRIMTRDINEEINKEFFRKRLRTAWDYRQKVVDTSSCRFIFGEADFLPGMIIDKFEDVYVIQSLALGIDKYKQIITDILVEEYNARGVYERSDASVRLKEGMELKKGFLTEPFDTMVTIVENGVKFHVDIENGQKTGFFLDQKENRRAIHKLCKDAEVLDVFTHTGSFALNAGIAGAKHVTGLDISEHAVDFCRKNAELNNLQDKVEFVCGDAFEVMKNWAYEGKKYDVVIVDPPAFTKARDTIKNAKKGYKKINFRGLKMVKNQGYFVSASCSHFMSPELFHEAIAEAARDAGVMLRQVEFKTQAPDHPILWNDEESYYLKFYIFQVLTKEQ</sequence>
<evidence type="ECO:0000256" key="7">
    <source>
        <dbReference type="ARBA" id="ARBA00022884"/>
    </source>
</evidence>
<keyword evidence="3" id="KW-0698">rRNA processing</keyword>